<feature type="domain" description="Lcl C-terminal" evidence="2">
    <location>
        <begin position="55"/>
        <end position="173"/>
    </location>
</feature>
<reference evidence="3 4" key="1">
    <citation type="submission" date="2019-06" db="EMBL/GenBank/DDBJ databases">
        <title>Metagenome assembled Genome of Spiribacter salinus SL48-SHIP from the microbial mat of Salt Lake 48 (Novosibirsk region, Russia).</title>
        <authorList>
            <person name="Shipova A."/>
            <person name="Rozanov A.S."/>
            <person name="Bryanskaya A.V."/>
            <person name="Peltek S.E."/>
        </authorList>
    </citation>
    <scope>NUCLEOTIDE SEQUENCE [LARGE SCALE GENOMIC DNA]</scope>
    <source>
        <strain evidence="3">SL48-SHIP-2</strain>
    </source>
</reference>
<evidence type="ECO:0000313" key="3">
    <source>
        <dbReference type="EMBL" id="TQE98083.1"/>
    </source>
</evidence>
<dbReference type="Proteomes" id="UP000315400">
    <property type="component" value="Unassembled WGS sequence"/>
</dbReference>
<accession>A0A540VPJ5</accession>
<dbReference type="PANTHER" id="PTHR35812:SF1">
    <property type="entry name" value="LIPOPROTEIN"/>
    <property type="match status" value="1"/>
</dbReference>
<feature type="signal peptide" evidence="1">
    <location>
        <begin position="1"/>
        <end position="25"/>
    </location>
</feature>
<proteinExistence type="predicted"/>
<keyword evidence="1" id="KW-0732">Signal</keyword>
<dbReference type="AlphaFoldDB" id="A0A540VPJ5"/>
<feature type="chain" id="PRO_5021784802" evidence="1">
    <location>
        <begin position="26"/>
        <end position="176"/>
    </location>
</feature>
<gene>
    <name evidence="3" type="ORF">FKY71_15710</name>
</gene>
<protein>
    <submittedName>
        <fullName evidence="3">DUF1566 domain-containing protein</fullName>
    </submittedName>
</protein>
<dbReference type="PANTHER" id="PTHR35812">
    <property type="entry name" value="LIPOPROTEIN"/>
    <property type="match status" value="1"/>
</dbReference>
<evidence type="ECO:0000313" key="4">
    <source>
        <dbReference type="Proteomes" id="UP000315400"/>
    </source>
</evidence>
<name>A0A540VPJ5_9GAMM</name>
<evidence type="ECO:0000259" key="2">
    <source>
        <dbReference type="Pfam" id="PF07603"/>
    </source>
</evidence>
<organism evidence="3 4">
    <name type="scientific">Spiribacter salinus</name>
    <dbReference type="NCBI Taxonomy" id="1335746"/>
    <lineage>
        <taxon>Bacteria</taxon>
        <taxon>Pseudomonadati</taxon>
        <taxon>Pseudomonadota</taxon>
        <taxon>Gammaproteobacteria</taxon>
        <taxon>Chromatiales</taxon>
        <taxon>Ectothiorhodospiraceae</taxon>
        <taxon>Spiribacter</taxon>
    </lineage>
</organism>
<sequence>MNAVRTTSGLSLLTAALLLASAAWAEIPSATDDCESDLVETTPSSEFTPLEGGAVVRHERTGLEWRRCPEGMDWTGSGCSGTALTRTWQGALQYADDVDGWRLPDINELRSIVERCRRSPSINQQVFPDTSPSAFWSASPSAGLSARAWNAYFNGGYDGRRSRSSSSRVRLVRGGQ</sequence>
<dbReference type="EMBL" id="VIFK01000286">
    <property type="protein sequence ID" value="TQE98083.1"/>
    <property type="molecule type" value="Genomic_DNA"/>
</dbReference>
<evidence type="ECO:0000256" key="1">
    <source>
        <dbReference type="SAM" id="SignalP"/>
    </source>
</evidence>
<dbReference type="InterPro" id="IPR011460">
    <property type="entry name" value="Lcl_C"/>
</dbReference>
<comment type="caution">
    <text evidence="3">The sequence shown here is derived from an EMBL/GenBank/DDBJ whole genome shotgun (WGS) entry which is preliminary data.</text>
</comment>
<dbReference type="Pfam" id="PF07603">
    <property type="entry name" value="Lcl_C"/>
    <property type="match status" value="1"/>
</dbReference>